<keyword evidence="2" id="KW-1185">Reference proteome</keyword>
<evidence type="ECO:0000313" key="2">
    <source>
        <dbReference type="Proteomes" id="UP000557872"/>
    </source>
</evidence>
<dbReference type="EMBL" id="JACBAZ010000001">
    <property type="protein sequence ID" value="NWK54459.1"/>
    <property type="molecule type" value="Genomic_DNA"/>
</dbReference>
<proteinExistence type="predicted"/>
<accession>A0A851GBB4</accession>
<evidence type="ECO:0000313" key="1">
    <source>
        <dbReference type="EMBL" id="NWK54459.1"/>
    </source>
</evidence>
<comment type="caution">
    <text evidence="1">The sequence shown here is derived from an EMBL/GenBank/DDBJ whole genome shotgun (WGS) entry which is preliminary data.</text>
</comment>
<name>A0A851GBB4_9BACT</name>
<organism evidence="1 2">
    <name type="scientific">Oceaniferula marina</name>
    <dbReference type="NCBI Taxonomy" id="2748318"/>
    <lineage>
        <taxon>Bacteria</taxon>
        <taxon>Pseudomonadati</taxon>
        <taxon>Verrucomicrobiota</taxon>
        <taxon>Verrucomicrobiia</taxon>
        <taxon>Verrucomicrobiales</taxon>
        <taxon>Verrucomicrobiaceae</taxon>
        <taxon>Oceaniferula</taxon>
    </lineage>
</organism>
<dbReference type="AlphaFoldDB" id="A0A851GBB4"/>
<protein>
    <submittedName>
        <fullName evidence="1">Uncharacterized protein</fullName>
    </submittedName>
</protein>
<dbReference type="Proteomes" id="UP000557872">
    <property type="component" value="Unassembled WGS sequence"/>
</dbReference>
<gene>
    <name evidence="1" type="ORF">HW115_02475</name>
</gene>
<dbReference type="RefSeq" id="WP_178930986.1">
    <property type="nucleotide sequence ID" value="NZ_JACBAZ010000001.1"/>
</dbReference>
<sequence>MESITLIENEALFLLTFSGAFCNTCQQHGYQRAAGDLKQQIDQIRNILPSGKGT</sequence>
<reference evidence="1 2" key="1">
    <citation type="submission" date="2020-07" db="EMBL/GenBank/DDBJ databases">
        <title>Roseicoccus Jingziensis gen. nov., sp. nov., isolated from coastal seawater.</title>
        <authorList>
            <person name="Feng X."/>
        </authorList>
    </citation>
    <scope>NUCLEOTIDE SEQUENCE [LARGE SCALE GENOMIC DNA]</scope>
    <source>
        <strain evidence="1 2">N1E253</strain>
    </source>
</reference>